<dbReference type="InterPro" id="IPR023577">
    <property type="entry name" value="CYTH_domain"/>
</dbReference>
<protein>
    <recommendedName>
        <fullName evidence="2">CYTH domain-containing protein</fullName>
    </recommendedName>
</protein>
<dbReference type="STRING" id="391936.S7S_06880"/>
<reference evidence="3 4" key="1">
    <citation type="journal article" date="2012" name="J. Bacteriol.">
        <title>Genome sequence of an alkane-degrading bacterium, Alcanivorax pacificus type strain W11-5, isolated from deep sea sediment.</title>
        <authorList>
            <person name="Lai Q."/>
            <person name="Shao Z."/>
        </authorList>
    </citation>
    <scope>NUCLEOTIDE SEQUENCE [LARGE SCALE GENOMIC DNA]</scope>
    <source>
        <strain evidence="3 4">W11-5</strain>
    </source>
</reference>
<dbReference type="InterPro" id="IPR012042">
    <property type="entry name" value="NeuTTM/CthTTM-like"/>
</dbReference>
<dbReference type="CDD" id="cd07891">
    <property type="entry name" value="CYTH-like_CthTTM-like_1"/>
    <property type="match status" value="1"/>
</dbReference>
<dbReference type="PANTHER" id="PTHR40114">
    <property type="entry name" value="SLR0698 PROTEIN"/>
    <property type="match status" value="1"/>
</dbReference>
<feature type="domain" description="CYTH" evidence="2">
    <location>
        <begin position="2"/>
        <end position="147"/>
    </location>
</feature>
<dbReference type="SUPFAM" id="SSF55154">
    <property type="entry name" value="CYTH-like phosphatases"/>
    <property type="match status" value="1"/>
</dbReference>
<sequence>MGVEIERKFLVRDTAMLAGQAGEYLSQGYLSHTPEATVRVRIAGERAFLTVKGRNEGARRAEFEYPVPVDDARDMLALCPAGRIEKTRYRLPVAAFVWEVDVFHGDNDGLVVAEVELPDEQAALTLPAWAGEEVTDDPRYFNSALSQRPFRDW</sequence>
<evidence type="ECO:0000313" key="3">
    <source>
        <dbReference type="EMBL" id="AJD47792.1"/>
    </source>
</evidence>
<dbReference type="Gene3D" id="2.40.320.10">
    <property type="entry name" value="Hypothetical Protein Pfu-838710-001"/>
    <property type="match status" value="1"/>
</dbReference>
<accession>A0A0B4XNA5</accession>
<dbReference type="OrthoDB" id="9805588at2"/>
<dbReference type="Proteomes" id="UP000006764">
    <property type="component" value="Chromosome"/>
</dbReference>
<organism evidence="3 4">
    <name type="scientific">Isoalcanivorax pacificus W11-5</name>
    <dbReference type="NCBI Taxonomy" id="391936"/>
    <lineage>
        <taxon>Bacteria</taxon>
        <taxon>Pseudomonadati</taxon>
        <taxon>Pseudomonadota</taxon>
        <taxon>Gammaproteobacteria</taxon>
        <taxon>Oceanospirillales</taxon>
        <taxon>Alcanivoracaceae</taxon>
        <taxon>Isoalcanivorax</taxon>
    </lineage>
</organism>
<dbReference type="HOGENOM" id="CLU_109545_1_0_6"/>
<keyword evidence="4" id="KW-1185">Reference proteome</keyword>
<dbReference type="PROSITE" id="PS51707">
    <property type="entry name" value="CYTH"/>
    <property type="match status" value="1"/>
</dbReference>
<proteinExistence type="predicted"/>
<evidence type="ECO:0000313" key="4">
    <source>
        <dbReference type="Proteomes" id="UP000006764"/>
    </source>
</evidence>
<evidence type="ECO:0000259" key="2">
    <source>
        <dbReference type="PROSITE" id="PS51707"/>
    </source>
</evidence>
<dbReference type="PANTHER" id="PTHR40114:SF1">
    <property type="entry name" value="SLR0698 PROTEIN"/>
    <property type="match status" value="1"/>
</dbReference>
<dbReference type="SMART" id="SM01118">
    <property type="entry name" value="CYTH"/>
    <property type="match status" value="1"/>
</dbReference>
<feature type="active site" description="Proton acceptor" evidence="1">
    <location>
        <position position="29"/>
    </location>
</feature>
<dbReference type="EMBL" id="CP004387">
    <property type="protein sequence ID" value="AJD47792.1"/>
    <property type="molecule type" value="Genomic_DNA"/>
</dbReference>
<dbReference type="PIRSF" id="PIRSF016487">
    <property type="entry name" value="CYTH_UCP016487"/>
    <property type="match status" value="1"/>
</dbReference>
<evidence type="ECO:0000256" key="1">
    <source>
        <dbReference type="PIRSR" id="PIRSR016487-1"/>
    </source>
</evidence>
<dbReference type="InterPro" id="IPR033469">
    <property type="entry name" value="CYTH-like_dom_sf"/>
</dbReference>
<dbReference type="RefSeq" id="WP_041025947.1">
    <property type="nucleotide sequence ID" value="NZ_CP004387.1"/>
</dbReference>
<name>A0A0B4XNA5_9GAMM</name>
<gene>
    <name evidence="3" type="ORF">S7S_06880</name>
</gene>
<dbReference type="Pfam" id="PF01928">
    <property type="entry name" value="CYTH"/>
    <property type="match status" value="1"/>
</dbReference>
<dbReference type="KEGG" id="apac:S7S_06880"/>
<dbReference type="AlphaFoldDB" id="A0A0B4XNA5"/>